<dbReference type="Pfam" id="PF00106">
    <property type="entry name" value="adh_short"/>
    <property type="match status" value="1"/>
</dbReference>
<organism evidence="6">
    <name type="scientific">Caligus rogercresseyi</name>
    <name type="common">Sea louse</name>
    <dbReference type="NCBI Taxonomy" id="217165"/>
    <lineage>
        <taxon>Eukaryota</taxon>
        <taxon>Metazoa</taxon>
        <taxon>Ecdysozoa</taxon>
        <taxon>Arthropoda</taxon>
        <taxon>Crustacea</taxon>
        <taxon>Multicrustacea</taxon>
        <taxon>Hexanauplia</taxon>
        <taxon>Copepoda</taxon>
        <taxon>Siphonostomatoida</taxon>
        <taxon>Caligidae</taxon>
        <taxon>Caligus</taxon>
    </lineage>
</organism>
<dbReference type="CDD" id="cd05356">
    <property type="entry name" value="17beta-HSD1_like_SDR_c"/>
    <property type="match status" value="1"/>
</dbReference>
<evidence type="ECO:0000256" key="5">
    <source>
        <dbReference type="SAM" id="Phobius"/>
    </source>
</evidence>
<accession>C1BMN6</accession>
<evidence type="ECO:0000256" key="1">
    <source>
        <dbReference type="ARBA" id="ARBA00006484"/>
    </source>
</evidence>
<name>C1BMN6_CALRO</name>
<dbReference type="SUPFAM" id="SSF51735">
    <property type="entry name" value="NAD(P)-binding Rossmann-fold domains"/>
    <property type="match status" value="1"/>
</dbReference>
<sequence length="337" mass="37746">MAYAALSKMDALLDEIIFKELRQCSKTPYLALFGGLTLAYLGGRFAFNLANGIRIHFLSKFTSVDLKKRFGSWAIVTGCTSGIGRSLSLELGAKGLNLILIARNPTYLEELSQLLESTYGIQTLVIVADFRDTRIYDDIREKISPLKKNLGILFNNVGMTDTNLNYFAQCPESTIKDIINTNVVSVALMSRIALEFMEARSNGLIVNVSSIAGLYPVPLSSVYSGTKAFVNHFSRNILHEYRSKGITIQNLTPMGVRTNMTKDLISEDDKMLGPITPYSDVYARSVMRTLTKTRETTGYWRHSLTKWIFDLFPISFIVCATLHHIKKIKGAKEIKLD</sequence>
<dbReference type="EMBL" id="BT075865">
    <property type="protein sequence ID" value="ACO10289.1"/>
    <property type="molecule type" value="mRNA"/>
</dbReference>
<dbReference type="PIRSF" id="PIRSF000126">
    <property type="entry name" value="11-beta-HSD1"/>
    <property type="match status" value="1"/>
</dbReference>
<evidence type="ECO:0000256" key="3">
    <source>
        <dbReference type="ARBA" id="ARBA00023002"/>
    </source>
</evidence>
<evidence type="ECO:0000256" key="2">
    <source>
        <dbReference type="ARBA" id="ARBA00022857"/>
    </source>
</evidence>
<dbReference type="InterPro" id="IPR036291">
    <property type="entry name" value="NAD(P)-bd_dom_sf"/>
</dbReference>
<dbReference type="PANTHER" id="PTHR43899">
    <property type="entry name" value="RH59310P"/>
    <property type="match status" value="1"/>
</dbReference>
<dbReference type="Gene3D" id="3.40.50.720">
    <property type="entry name" value="NAD(P)-binding Rossmann-like Domain"/>
    <property type="match status" value="1"/>
</dbReference>
<keyword evidence="5" id="KW-0812">Transmembrane</keyword>
<evidence type="ECO:0000256" key="4">
    <source>
        <dbReference type="RuleBase" id="RU000363"/>
    </source>
</evidence>
<dbReference type="InterPro" id="IPR051019">
    <property type="entry name" value="VLCFA-Steroid_DH"/>
</dbReference>
<proteinExistence type="evidence at transcript level"/>
<comment type="similarity">
    <text evidence="1 4">Belongs to the short-chain dehydrogenases/reductases (SDR) family.</text>
</comment>
<protein>
    <submittedName>
        <fullName evidence="6">Estradiol 17-beta-dehydrogenase 12-B</fullName>
    </submittedName>
</protein>
<dbReference type="PRINTS" id="PR00081">
    <property type="entry name" value="GDHRDH"/>
</dbReference>
<gene>
    <name evidence="6" type="primary">DH12B</name>
</gene>
<evidence type="ECO:0000313" key="6">
    <source>
        <dbReference type="EMBL" id="ACO10289.1"/>
    </source>
</evidence>
<keyword evidence="5" id="KW-1133">Transmembrane helix</keyword>
<keyword evidence="5" id="KW-0472">Membrane</keyword>
<dbReference type="AlphaFoldDB" id="C1BMN6"/>
<reference evidence="6" key="1">
    <citation type="submission" date="2009-03" db="EMBL/GenBank/DDBJ databases">
        <title>Caligus rogercresseyi ESTs and full-length cDNAs.</title>
        <authorList>
            <person name="Yasuike M."/>
            <person name="von Schalburg K."/>
            <person name="Cooper G."/>
            <person name="Leong J."/>
            <person name="Jones S.R.M."/>
            <person name="Koop B.F."/>
        </authorList>
    </citation>
    <scope>NUCLEOTIDE SEQUENCE</scope>
    <source>
        <tissue evidence="6">Whole tissue</tissue>
    </source>
</reference>
<dbReference type="GO" id="GO:0016491">
    <property type="term" value="F:oxidoreductase activity"/>
    <property type="evidence" value="ECO:0007669"/>
    <property type="project" value="UniProtKB-KW"/>
</dbReference>
<dbReference type="FunFam" id="3.40.50.720:FF:000137">
    <property type="entry name" value="Hydroxysteroid (17-beta) dehydrogenase 3"/>
    <property type="match status" value="1"/>
</dbReference>
<dbReference type="GO" id="GO:0005783">
    <property type="term" value="C:endoplasmic reticulum"/>
    <property type="evidence" value="ECO:0007669"/>
    <property type="project" value="TreeGrafter"/>
</dbReference>
<dbReference type="InterPro" id="IPR002347">
    <property type="entry name" value="SDR_fam"/>
</dbReference>
<feature type="transmembrane region" description="Helical" evidence="5">
    <location>
        <begin position="29"/>
        <end position="47"/>
    </location>
</feature>
<keyword evidence="2" id="KW-0521">NADP</keyword>
<dbReference type="PRINTS" id="PR00080">
    <property type="entry name" value="SDRFAMILY"/>
</dbReference>
<dbReference type="PANTHER" id="PTHR43899:SF13">
    <property type="entry name" value="RH59310P"/>
    <property type="match status" value="1"/>
</dbReference>
<keyword evidence="3" id="KW-0560">Oxidoreductase</keyword>